<dbReference type="Gene3D" id="3.30.559.10">
    <property type="entry name" value="Chloramphenicol acetyltransferase-like domain"/>
    <property type="match status" value="1"/>
</dbReference>
<comment type="similarity">
    <text evidence="1">Belongs to the plant acyltransferase family.</text>
</comment>
<keyword evidence="4" id="KW-1185">Reference proteome</keyword>
<feature type="compositionally biased region" description="Polar residues" evidence="2">
    <location>
        <begin position="60"/>
        <end position="72"/>
    </location>
</feature>
<dbReference type="GO" id="GO:0016747">
    <property type="term" value="F:acyltransferase activity, transferring groups other than amino-acyl groups"/>
    <property type="evidence" value="ECO:0007669"/>
    <property type="project" value="TreeGrafter"/>
</dbReference>
<gene>
    <name evidence="3" type="ORF">KIW84_012544</name>
</gene>
<evidence type="ECO:0000256" key="1">
    <source>
        <dbReference type="ARBA" id="ARBA00009861"/>
    </source>
</evidence>
<accession>A0A9D5BHU0</accession>
<name>A0A9D5BHU0_PEA</name>
<protein>
    <submittedName>
        <fullName evidence="3">Uncharacterized protein</fullName>
    </submittedName>
</protein>
<evidence type="ECO:0000313" key="4">
    <source>
        <dbReference type="Proteomes" id="UP001058974"/>
    </source>
</evidence>
<proteinExistence type="inferred from homology"/>
<organism evidence="3 4">
    <name type="scientific">Pisum sativum</name>
    <name type="common">Garden pea</name>
    <name type="synonym">Lathyrus oleraceus</name>
    <dbReference type="NCBI Taxonomy" id="3888"/>
    <lineage>
        <taxon>Eukaryota</taxon>
        <taxon>Viridiplantae</taxon>
        <taxon>Streptophyta</taxon>
        <taxon>Embryophyta</taxon>
        <taxon>Tracheophyta</taxon>
        <taxon>Spermatophyta</taxon>
        <taxon>Magnoliopsida</taxon>
        <taxon>eudicotyledons</taxon>
        <taxon>Gunneridae</taxon>
        <taxon>Pentapetalae</taxon>
        <taxon>rosids</taxon>
        <taxon>fabids</taxon>
        <taxon>Fabales</taxon>
        <taxon>Fabaceae</taxon>
        <taxon>Papilionoideae</taxon>
        <taxon>50 kb inversion clade</taxon>
        <taxon>NPAAA clade</taxon>
        <taxon>Hologalegina</taxon>
        <taxon>IRL clade</taxon>
        <taxon>Fabeae</taxon>
        <taxon>Lathyrus</taxon>
    </lineage>
</organism>
<evidence type="ECO:0000313" key="3">
    <source>
        <dbReference type="EMBL" id="KAI5443953.1"/>
    </source>
</evidence>
<dbReference type="InterPro" id="IPR050317">
    <property type="entry name" value="Plant_Fungal_Acyltransferase"/>
</dbReference>
<feature type="region of interest" description="Disordered" evidence="2">
    <location>
        <begin position="60"/>
        <end position="107"/>
    </location>
</feature>
<reference evidence="3 4" key="1">
    <citation type="journal article" date="2022" name="Nat. Genet.">
        <title>Improved pea reference genome and pan-genome highlight genomic features and evolutionary characteristics.</title>
        <authorList>
            <person name="Yang T."/>
            <person name="Liu R."/>
            <person name="Luo Y."/>
            <person name="Hu S."/>
            <person name="Wang D."/>
            <person name="Wang C."/>
            <person name="Pandey M.K."/>
            <person name="Ge S."/>
            <person name="Xu Q."/>
            <person name="Li N."/>
            <person name="Li G."/>
            <person name="Huang Y."/>
            <person name="Saxena R.K."/>
            <person name="Ji Y."/>
            <person name="Li M."/>
            <person name="Yan X."/>
            <person name="He Y."/>
            <person name="Liu Y."/>
            <person name="Wang X."/>
            <person name="Xiang C."/>
            <person name="Varshney R.K."/>
            <person name="Ding H."/>
            <person name="Gao S."/>
            <person name="Zong X."/>
        </authorList>
    </citation>
    <scope>NUCLEOTIDE SEQUENCE [LARGE SCALE GENOMIC DNA]</scope>
    <source>
        <strain evidence="3 4">cv. Zhongwan 6</strain>
    </source>
</reference>
<dbReference type="InterPro" id="IPR023213">
    <property type="entry name" value="CAT-like_dom_sf"/>
</dbReference>
<comment type="caution">
    <text evidence="3">The sequence shown here is derived from an EMBL/GenBank/DDBJ whole genome shotgun (WGS) entry which is preliminary data.</text>
</comment>
<dbReference type="AlphaFoldDB" id="A0A9D5BHU0"/>
<sequence length="298" mass="32895">MNNATLNSVGDSSLVTDANSALSGDRHMKRSSSINGDSYLRLPASPWSFTSNNISISGSPTNGSSVVHQNSYQDQNAHQLQQNQQKLQGASSSMHLPTSQTGSSSHQMGAQVAGFFIQDPNSIPHLLKKRRLDIKPDDRMQQQAIQQQFNTNFSNIHVAEESKAAYPVKPDSNNVVAVSIFKLTRDQLNILKGKSKEDGNTINYSSYEMLAGHVWRSVSKARALPSDQETKLYVATDGRSRLQPPLPQGYFGNMILTTTLIAVAGDLMSKPTWYDASRIQDALLRMYNEYWRSALGLS</sequence>
<evidence type="ECO:0000256" key="2">
    <source>
        <dbReference type="SAM" id="MobiDB-lite"/>
    </source>
</evidence>
<dbReference type="Pfam" id="PF02458">
    <property type="entry name" value="Transferase"/>
    <property type="match status" value="1"/>
</dbReference>
<dbReference type="PANTHER" id="PTHR31642:SF307">
    <property type="entry name" value="SHIKIMATE_QUINATE HYDROXYCINNAMOYLTRANSFERASE"/>
    <property type="match status" value="1"/>
</dbReference>
<dbReference type="EMBL" id="JAMSHJ010000001">
    <property type="protein sequence ID" value="KAI5443953.1"/>
    <property type="molecule type" value="Genomic_DNA"/>
</dbReference>
<dbReference type="PANTHER" id="PTHR31642">
    <property type="entry name" value="TRICHOTHECENE 3-O-ACETYLTRANSFERASE"/>
    <property type="match status" value="1"/>
</dbReference>
<dbReference type="Gramene" id="Psat01G0254400-T1">
    <property type="protein sequence ID" value="KAI5443953.1"/>
    <property type="gene ID" value="KIW84_012544"/>
</dbReference>
<feature type="compositionally biased region" description="Low complexity" evidence="2">
    <location>
        <begin position="73"/>
        <end position="88"/>
    </location>
</feature>
<dbReference type="Proteomes" id="UP001058974">
    <property type="component" value="Chromosome 1"/>
</dbReference>
<feature type="compositionally biased region" description="Polar residues" evidence="2">
    <location>
        <begin position="89"/>
        <end position="107"/>
    </location>
</feature>